<evidence type="ECO:0008006" key="13">
    <source>
        <dbReference type="Google" id="ProtNLM"/>
    </source>
</evidence>
<keyword evidence="7" id="KW-0175">Coiled coil</keyword>
<evidence type="ECO:0000256" key="6">
    <source>
        <dbReference type="ARBA" id="ARBA00022838"/>
    </source>
</evidence>
<dbReference type="Pfam" id="PF05859">
    <property type="entry name" value="Mis12"/>
    <property type="match status" value="1"/>
</dbReference>
<keyword evidence="5" id="KW-0498">Mitosis</keyword>
<dbReference type="OrthoDB" id="1884855at2759"/>
<keyword evidence="3" id="KW-0158">Chromosome</keyword>
<comment type="similarity">
    <text evidence="2">Belongs to the mis12 family.</text>
</comment>
<evidence type="ECO:0000256" key="10">
    <source>
        <dbReference type="SAM" id="MobiDB-lite"/>
    </source>
</evidence>
<keyword evidence="8" id="KW-0131">Cell cycle</keyword>
<dbReference type="GO" id="GO:0051301">
    <property type="term" value="P:cell division"/>
    <property type="evidence" value="ECO:0007669"/>
    <property type="project" value="UniProtKB-KW"/>
</dbReference>
<keyword evidence="4" id="KW-0132">Cell division</keyword>
<proteinExistence type="inferred from homology"/>
<keyword evidence="6" id="KW-0995">Kinetochore</keyword>
<evidence type="ECO:0000313" key="12">
    <source>
        <dbReference type="Proteomes" id="UP000799772"/>
    </source>
</evidence>
<dbReference type="GO" id="GO:0005634">
    <property type="term" value="C:nucleus"/>
    <property type="evidence" value="ECO:0007669"/>
    <property type="project" value="InterPro"/>
</dbReference>
<dbReference type="Proteomes" id="UP000799772">
    <property type="component" value="Unassembled WGS sequence"/>
</dbReference>
<dbReference type="AlphaFoldDB" id="A0A9P4MAI6"/>
<evidence type="ECO:0000256" key="5">
    <source>
        <dbReference type="ARBA" id="ARBA00022776"/>
    </source>
</evidence>
<accession>A0A9P4MAI6</accession>
<comment type="caution">
    <text evidence="11">The sequence shown here is derived from an EMBL/GenBank/DDBJ whole genome shotgun (WGS) entry which is preliminary data.</text>
</comment>
<evidence type="ECO:0000256" key="3">
    <source>
        <dbReference type="ARBA" id="ARBA00022454"/>
    </source>
</evidence>
<keyword evidence="12" id="KW-1185">Reference proteome</keyword>
<evidence type="ECO:0000256" key="8">
    <source>
        <dbReference type="ARBA" id="ARBA00023306"/>
    </source>
</evidence>
<keyword evidence="9" id="KW-0137">Centromere</keyword>
<dbReference type="EMBL" id="ML978121">
    <property type="protein sequence ID" value="KAF2103721.1"/>
    <property type="molecule type" value="Genomic_DNA"/>
</dbReference>
<dbReference type="PANTHER" id="PTHR14527">
    <property type="entry name" value="PROTEIN MIS12 HOMOLOG"/>
    <property type="match status" value="1"/>
</dbReference>
<evidence type="ECO:0000256" key="4">
    <source>
        <dbReference type="ARBA" id="ARBA00022618"/>
    </source>
</evidence>
<organism evidence="11 12">
    <name type="scientific">Rhizodiscina lignyota</name>
    <dbReference type="NCBI Taxonomy" id="1504668"/>
    <lineage>
        <taxon>Eukaryota</taxon>
        <taxon>Fungi</taxon>
        <taxon>Dikarya</taxon>
        <taxon>Ascomycota</taxon>
        <taxon>Pezizomycotina</taxon>
        <taxon>Dothideomycetes</taxon>
        <taxon>Pleosporomycetidae</taxon>
        <taxon>Aulographales</taxon>
        <taxon>Rhizodiscinaceae</taxon>
        <taxon>Rhizodiscina</taxon>
    </lineage>
</organism>
<dbReference type="GO" id="GO:0000444">
    <property type="term" value="C:MIS12/MIND type complex"/>
    <property type="evidence" value="ECO:0007669"/>
    <property type="project" value="TreeGrafter"/>
</dbReference>
<evidence type="ECO:0000256" key="1">
    <source>
        <dbReference type="ARBA" id="ARBA00004629"/>
    </source>
</evidence>
<dbReference type="GO" id="GO:0051382">
    <property type="term" value="P:kinetochore assembly"/>
    <property type="evidence" value="ECO:0007669"/>
    <property type="project" value="TreeGrafter"/>
</dbReference>
<reference evidence="11" key="1">
    <citation type="journal article" date="2020" name="Stud. Mycol.">
        <title>101 Dothideomycetes genomes: a test case for predicting lifestyles and emergence of pathogens.</title>
        <authorList>
            <person name="Haridas S."/>
            <person name="Albert R."/>
            <person name="Binder M."/>
            <person name="Bloem J."/>
            <person name="Labutti K."/>
            <person name="Salamov A."/>
            <person name="Andreopoulos B."/>
            <person name="Baker S."/>
            <person name="Barry K."/>
            <person name="Bills G."/>
            <person name="Bluhm B."/>
            <person name="Cannon C."/>
            <person name="Castanera R."/>
            <person name="Culley D."/>
            <person name="Daum C."/>
            <person name="Ezra D."/>
            <person name="Gonzalez J."/>
            <person name="Henrissat B."/>
            <person name="Kuo A."/>
            <person name="Liang C."/>
            <person name="Lipzen A."/>
            <person name="Lutzoni F."/>
            <person name="Magnuson J."/>
            <person name="Mondo S."/>
            <person name="Nolan M."/>
            <person name="Ohm R."/>
            <person name="Pangilinan J."/>
            <person name="Park H.-J."/>
            <person name="Ramirez L."/>
            <person name="Alfaro M."/>
            <person name="Sun H."/>
            <person name="Tritt A."/>
            <person name="Yoshinaga Y."/>
            <person name="Zwiers L.-H."/>
            <person name="Turgeon B."/>
            <person name="Goodwin S."/>
            <person name="Spatafora J."/>
            <person name="Crous P."/>
            <person name="Grigoriev I."/>
        </authorList>
    </citation>
    <scope>NUCLEOTIDE SEQUENCE</scope>
    <source>
        <strain evidence="11">CBS 133067</strain>
    </source>
</reference>
<dbReference type="GO" id="GO:0000070">
    <property type="term" value="P:mitotic sister chromatid segregation"/>
    <property type="evidence" value="ECO:0007669"/>
    <property type="project" value="TreeGrafter"/>
</dbReference>
<dbReference type="PANTHER" id="PTHR14527:SF2">
    <property type="entry name" value="PROTEIN MIS12 HOMOLOG"/>
    <property type="match status" value="1"/>
</dbReference>
<feature type="region of interest" description="Disordered" evidence="10">
    <location>
        <begin position="186"/>
        <end position="210"/>
    </location>
</feature>
<comment type="subcellular location">
    <subcellularLocation>
        <location evidence="1">Chromosome</location>
        <location evidence="1">Centromere</location>
        <location evidence="1">Kinetochore</location>
    </subcellularLocation>
</comment>
<dbReference type="InterPro" id="IPR008685">
    <property type="entry name" value="Centromere_Mis12"/>
</dbReference>
<name>A0A9P4MAI6_9PEZI</name>
<sequence length="227" mass="25155">MANAKQVETSLLTEHLRYTPLTILDDIINTVNLLVNRAVDAVETGLLTADPETLGFAERAAAEHAGREADEYGQDFYPEMRPEIEEGVHKLETLLATNVDRNFDKFEIFALRNIFAVEPDLVPWVRLGHYQDLNLPSPASSDPNITPESLRLLRRKLQETRKLHSALAAEKARNDALLSQLRSLITPQTTKTEPQSSPASMIHSSSTVTAPPDSVLSFLTSTLAART</sequence>
<evidence type="ECO:0000256" key="2">
    <source>
        <dbReference type="ARBA" id="ARBA00008643"/>
    </source>
</evidence>
<gene>
    <name evidence="11" type="ORF">NA57DRAFT_22339</name>
</gene>
<evidence type="ECO:0000313" key="11">
    <source>
        <dbReference type="EMBL" id="KAF2103721.1"/>
    </source>
</evidence>
<protein>
    <recommendedName>
        <fullName evidence="13">Mis12 domain-containing protein</fullName>
    </recommendedName>
</protein>
<evidence type="ECO:0000256" key="9">
    <source>
        <dbReference type="ARBA" id="ARBA00023328"/>
    </source>
</evidence>
<evidence type="ECO:0000256" key="7">
    <source>
        <dbReference type="ARBA" id="ARBA00023054"/>
    </source>
</evidence>
<feature type="non-terminal residue" evidence="11">
    <location>
        <position position="227"/>
    </location>
</feature>
<feature type="compositionally biased region" description="Polar residues" evidence="10">
    <location>
        <begin position="186"/>
        <end position="209"/>
    </location>
</feature>